<proteinExistence type="predicted"/>
<dbReference type="KEGG" id="nte:NEUTE1DRAFT114950"/>
<evidence type="ECO:0000313" key="2">
    <source>
        <dbReference type="EMBL" id="EGO53090.1"/>
    </source>
</evidence>
<dbReference type="VEuPathDB" id="FungiDB:NEUTE1DRAFT_114950"/>
<dbReference type="AlphaFoldDB" id="F8N157"/>
<name>F8N157_NEUT8</name>
<dbReference type="GeneID" id="20822766"/>
<reference evidence="3" key="1">
    <citation type="journal article" date="2011" name="Genetics">
        <title>Massive changes in genome architecture accompany the transition to self-fertility in the filamentous fungus Neurospora tetrasperma.</title>
        <authorList>
            <person name="Ellison C.E."/>
            <person name="Stajich J.E."/>
            <person name="Jacobson D.J."/>
            <person name="Natvig D.O."/>
            <person name="Lapidus A."/>
            <person name="Foster B."/>
            <person name="Aerts A."/>
            <person name="Riley R."/>
            <person name="Lindquist E.A."/>
            <person name="Grigoriev I.V."/>
            <person name="Taylor J.W."/>
        </authorList>
    </citation>
    <scope>NUCLEOTIDE SEQUENCE [LARGE SCALE GENOMIC DNA]</scope>
    <source>
        <strain evidence="3">FGSC 2508 / P0657</strain>
    </source>
</reference>
<organism evidence="2 3">
    <name type="scientific">Neurospora tetrasperma (strain FGSC 2508 / ATCC MYA-4615 / P0657)</name>
    <dbReference type="NCBI Taxonomy" id="510951"/>
    <lineage>
        <taxon>Eukaryota</taxon>
        <taxon>Fungi</taxon>
        <taxon>Dikarya</taxon>
        <taxon>Ascomycota</taxon>
        <taxon>Pezizomycotina</taxon>
        <taxon>Sordariomycetes</taxon>
        <taxon>Sordariomycetidae</taxon>
        <taxon>Sordariales</taxon>
        <taxon>Sordariaceae</taxon>
        <taxon>Neurospora</taxon>
    </lineage>
</organism>
<dbReference type="HOGENOM" id="CLU_1971153_0_0_1"/>
<evidence type="ECO:0000256" key="1">
    <source>
        <dbReference type="SAM" id="MobiDB-lite"/>
    </source>
</evidence>
<sequence>MQRMADGLSINPSTNVVRGSQTTVGNPVNASPNNCKDPAIRTPYQSCHWLLQAPVQVPVPSLLGPLHKTLSTAATGLPLAKAHPEPIFSTSSRRRLLKIDMNSQPSMQTLLCGKRRQEGEIRAQRQL</sequence>
<gene>
    <name evidence="2" type="ORF">NEUTE1DRAFT_114950</name>
</gene>
<protein>
    <submittedName>
        <fullName evidence="2">Uncharacterized protein</fullName>
    </submittedName>
</protein>
<dbReference type="EMBL" id="GL891382">
    <property type="protein sequence ID" value="EGO53090.1"/>
    <property type="molecule type" value="Genomic_DNA"/>
</dbReference>
<dbReference type="Proteomes" id="UP000008065">
    <property type="component" value="Unassembled WGS sequence"/>
</dbReference>
<feature type="region of interest" description="Disordered" evidence="1">
    <location>
        <begin position="1"/>
        <end position="34"/>
    </location>
</feature>
<accession>F8N157</accession>
<keyword evidence="3" id="KW-1185">Reference proteome</keyword>
<feature type="compositionally biased region" description="Polar residues" evidence="1">
    <location>
        <begin position="10"/>
        <end position="34"/>
    </location>
</feature>
<evidence type="ECO:0000313" key="3">
    <source>
        <dbReference type="Proteomes" id="UP000008065"/>
    </source>
</evidence>
<dbReference type="RefSeq" id="XP_009856713.1">
    <property type="nucleotide sequence ID" value="XM_009858411.1"/>
</dbReference>